<comment type="subcellular location">
    <subcellularLocation>
        <location evidence="1">Nucleus</location>
    </subcellularLocation>
</comment>
<keyword evidence="2" id="KW-0880">Kelch repeat</keyword>
<sequence>MNAGGEVKLFSSIGVAGTPSLPSPDVNSKTMVVNPPTTNDTQTAFGDTSNVKWTKVNDASTSQSIQPRPRHGHRAVAYGNYMIVFGGGNEGIVEELHVFDTSSHEWIQPQMKGEIPPGCAAYGLVLDGCRMLLYGGMIEYGRYSSDLYELNIPKWEWKKLKPKGPRNGEPPCARLGHSFTIIRDQVFMFGGLANDSDDLKNNIPRYMNDVYTLQVRLNNDHGIWDIPVTFGTPPGPRESHSAVAYVGKDGRQSKLIIYGGMSGCRLGDLYLLDIDTLMWCKPEVGGSTPSPRSLHTATLVGEKMYVFGGWVPMMLEELKNSEKEWKCTNSLACLNVDSLTWENLHQDILDDKVPRARAGHSAVVINTRIYIWSGRDGYRKAWNNQVCCKDLWQLEVQKPGDPGKVQLLRAGTNWLEVGWNPVPGADSYILQCVAYDVPSPQPMCDSEPSPAQPLQSLAAAGYAPTPPIMTPVPISKPAKSIVPPVKEVIPPVAPPPAPVAASPMMSTAVPVSIMAGGTPLPVSIQAGSASPATNLLTSAAPMVTSSTAATHQQQPQLQQLSMENAQSSVMTLSMPSLSQASNAGTDISNAMTVVSATSVSPAVLPTVSSLYTLPANVAGTASSLLASKAMARPISSPMTAPQVAGRGVLRLRTPVQINQPRAPGTITTLSNATVLKGSPTAGLLTNTSEAQSVQLSGMHTLAAAAAATQKIQTPTQGMKVVSQAPGQQPLFSQVKVANVSGVLPGSVRLGSPVSSPVKQATTVATTPTASNMKQILVQKPGTPGGNQIFTVVKTSQGMALANLQGSKVIQGKPGVTTANVVPASSIQGSPQKTANIIKWVAAPGSGVATPSKPNIIATNQPILGLAGQGAASNSPRQTYIFSSKPATTMAGRPQAPQYVVVTQASAIRSIQGMTTSNLSGGQTITLPTSSASGNPAQGMKMIVMPSSSGAGTAGQSVKIITPGGMQTTSAQKTVTLATSKSTQYITSTGQIVTLPSGLLQAGGQQQISIGGKQVTLQMATGQKLAILSNSSGQLIQSAGQGGGEPGKTKFVMVGAGQKPNIPTTMSQMRLSVGGVIQAEATSTSSMDGIGAAAEGLVEMAGGAELQGVSADQHNLNGMNPDGDGGLKGGSLYGPWSEFSFSGLPWMKLKGGGLEPFDYAMGMKNQTLPIYSLSTKFSWTAALNIGLKGGDEGDGVLGGQAVTSSDNQQQATEEPTLAAPVEQQFSNNSFAPMDTTSDGGVGEQVQAGVEQKPDLSTLQPSPNTTTSSTSGSTITFVTGPSTVQTTQGASFAEIVQAHEAMQHSSSQQTQSDLSTELIAPKTERGQSSVTMTFSQPSLGIASATTTFNAPQFLQSNPIAVTAASSLAPSTTIGHVQQNLLQGQAPVQAAPLLHTVKLEHPLSIQSPNLVSSSTTVPVQAPQSAGSLPSRTGQIGAQPQIIMQPSMTNQSPSGIPVSIPNQLMLPTGVPVSIPAQAATSIQNSLSTVAGSGTTSQTQSVGARMPMPTTSPVVRPQMPEMRFNNSSQPGTSPLSATTNGSAPNQALTMQMRMAAAAPEERVENWMDVVHTKGTSCVVKCYFTTNEKLSRLEPDIPVDKDLEFIKKKIELKPATAYKFRVAAINSCGRGPWGEVTAFKTCLPGFPGAPSSIKISKSVDGATIAWEPPLNTPGDILEYSVYLAVKLPANAPEPKPGVTNLSFVRVYCGPSNQCNVPTASLNQALVDTTSKPAIIFRIAAKNDKGYGPATQVRWLQESAVPNFSTPKTGILKRPVPMPPTVLTKRGRTDM</sequence>
<dbReference type="PANTHER" id="PTHR46003">
    <property type="entry name" value="HOST CELL FACTOR"/>
    <property type="match status" value="1"/>
</dbReference>
<dbReference type="Gene3D" id="2.60.40.10">
    <property type="entry name" value="Immunoglobulins"/>
    <property type="match status" value="2"/>
</dbReference>
<dbReference type="InterPro" id="IPR003961">
    <property type="entry name" value="FN3_dom"/>
</dbReference>
<dbReference type="Gene3D" id="6.10.250.2590">
    <property type="match status" value="1"/>
</dbReference>
<feature type="compositionally biased region" description="Polar residues" evidence="5">
    <location>
        <begin position="1200"/>
        <end position="1212"/>
    </location>
</feature>
<evidence type="ECO:0000256" key="5">
    <source>
        <dbReference type="SAM" id="MobiDB-lite"/>
    </source>
</evidence>
<dbReference type="Proteomes" id="UP001642540">
    <property type="component" value="Unassembled WGS sequence"/>
</dbReference>
<evidence type="ECO:0000313" key="7">
    <source>
        <dbReference type="EMBL" id="CAL8114878.1"/>
    </source>
</evidence>
<name>A0ABP1R2A6_9HEXA</name>
<feature type="compositionally biased region" description="Polar residues" evidence="5">
    <location>
        <begin position="1519"/>
        <end position="1538"/>
    </location>
</feature>
<evidence type="ECO:0000259" key="6">
    <source>
        <dbReference type="SMART" id="SM00060"/>
    </source>
</evidence>
<feature type="compositionally biased region" description="Low complexity" evidence="5">
    <location>
        <begin position="1250"/>
        <end position="1277"/>
    </location>
</feature>
<gene>
    <name evidence="7" type="ORF">ODALV1_LOCUS16641</name>
</gene>
<dbReference type="InterPro" id="IPR043536">
    <property type="entry name" value="HCF1/2"/>
</dbReference>
<comment type="caution">
    <text evidence="7">The sequence shown here is derived from an EMBL/GenBank/DDBJ whole genome shotgun (WGS) entry which is preliminary data.</text>
</comment>
<evidence type="ECO:0000256" key="1">
    <source>
        <dbReference type="ARBA" id="ARBA00004123"/>
    </source>
</evidence>
<dbReference type="InterPro" id="IPR013783">
    <property type="entry name" value="Ig-like_fold"/>
</dbReference>
<keyword evidence="8" id="KW-1185">Reference proteome</keyword>
<dbReference type="Pfam" id="PF13854">
    <property type="entry name" value="Kelch_HCF"/>
    <property type="match status" value="1"/>
</dbReference>
<evidence type="ECO:0000256" key="2">
    <source>
        <dbReference type="ARBA" id="ARBA00022441"/>
    </source>
</evidence>
<dbReference type="SMART" id="SM00060">
    <property type="entry name" value="FN3"/>
    <property type="match status" value="2"/>
</dbReference>
<reference evidence="7 8" key="1">
    <citation type="submission" date="2024-08" db="EMBL/GenBank/DDBJ databases">
        <authorList>
            <person name="Cucini C."/>
            <person name="Frati F."/>
        </authorList>
    </citation>
    <scope>NUCLEOTIDE SEQUENCE [LARGE SCALE GENOMIC DNA]</scope>
</reference>
<organism evidence="7 8">
    <name type="scientific">Orchesella dallaii</name>
    <dbReference type="NCBI Taxonomy" id="48710"/>
    <lineage>
        <taxon>Eukaryota</taxon>
        <taxon>Metazoa</taxon>
        <taxon>Ecdysozoa</taxon>
        <taxon>Arthropoda</taxon>
        <taxon>Hexapoda</taxon>
        <taxon>Collembola</taxon>
        <taxon>Entomobryomorpha</taxon>
        <taxon>Entomobryoidea</taxon>
        <taxon>Orchesellidae</taxon>
        <taxon>Orchesellinae</taxon>
        <taxon>Orchesella</taxon>
    </lineage>
</organism>
<feature type="domain" description="Fibronectin type-III" evidence="6">
    <location>
        <begin position="1555"/>
        <end position="1625"/>
    </location>
</feature>
<evidence type="ECO:0000256" key="3">
    <source>
        <dbReference type="ARBA" id="ARBA00022737"/>
    </source>
</evidence>
<feature type="region of interest" description="Disordered" evidence="5">
    <location>
        <begin position="1250"/>
        <end position="1279"/>
    </location>
</feature>
<dbReference type="InterPro" id="IPR059124">
    <property type="entry name" value="Kelch_HCF"/>
</dbReference>
<keyword evidence="3" id="KW-0677">Repeat</keyword>
<keyword evidence="4" id="KW-0539">Nucleus</keyword>
<dbReference type="SUPFAM" id="SSF117281">
    <property type="entry name" value="Kelch motif"/>
    <property type="match status" value="2"/>
</dbReference>
<dbReference type="SUPFAM" id="SSF49265">
    <property type="entry name" value="Fibronectin type III"/>
    <property type="match status" value="2"/>
</dbReference>
<feature type="compositionally biased region" description="Polar residues" evidence="5">
    <location>
        <begin position="1484"/>
        <end position="1497"/>
    </location>
</feature>
<protein>
    <recommendedName>
        <fullName evidence="6">Fibronectin type-III domain-containing protein</fullName>
    </recommendedName>
</protein>
<dbReference type="InterPro" id="IPR015915">
    <property type="entry name" value="Kelch-typ_b-propeller"/>
</dbReference>
<accession>A0ABP1R2A6</accession>
<evidence type="ECO:0000313" key="8">
    <source>
        <dbReference type="Proteomes" id="UP001642540"/>
    </source>
</evidence>
<dbReference type="Gene3D" id="2.120.10.80">
    <property type="entry name" value="Kelch-type beta propeller"/>
    <property type="match status" value="2"/>
</dbReference>
<evidence type="ECO:0000256" key="4">
    <source>
        <dbReference type="ARBA" id="ARBA00023242"/>
    </source>
</evidence>
<dbReference type="InterPro" id="IPR036116">
    <property type="entry name" value="FN3_sf"/>
</dbReference>
<feature type="domain" description="Fibronectin type-III" evidence="6">
    <location>
        <begin position="1641"/>
        <end position="1741"/>
    </location>
</feature>
<feature type="region of interest" description="Disordered" evidence="5">
    <location>
        <begin position="1484"/>
        <end position="1538"/>
    </location>
</feature>
<dbReference type="EMBL" id="CAXLJM020000051">
    <property type="protein sequence ID" value="CAL8114878.1"/>
    <property type="molecule type" value="Genomic_DNA"/>
</dbReference>
<dbReference type="CDD" id="cd00063">
    <property type="entry name" value="FN3"/>
    <property type="match status" value="2"/>
</dbReference>
<dbReference type="PANTHER" id="PTHR46003:SF1">
    <property type="entry name" value="HOST CELL FACTOR"/>
    <property type="match status" value="1"/>
</dbReference>
<proteinExistence type="predicted"/>
<feature type="region of interest" description="Disordered" evidence="5">
    <location>
        <begin position="1195"/>
        <end position="1214"/>
    </location>
</feature>